<evidence type="ECO:0000313" key="1">
    <source>
        <dbReference type="EMBL" id="EXB44968.1"/>
    </source>
</evidence>
<name>W9QWK6_9ROSA</name>
<evidence type="ECO:0000313" key="2">
    <source>
        <dbReference type="Proteomes" id="UP000030645"/>
    </source>
</evidence>
<dbReference type="Proteomes" id="UP000030645">
    <property type="component" value="Unassembled WGS sequence"/>
</dbReference>
<protein>
    <submittedName>
        <fullName evidence="1">Uncharacterized protein</fullName>
    </submittedName>
</protein>
<organism evidence="1 2">
    <name type="scientific">Morus notabilis</name>
    <dbReference type="NCBI Taxonomy" id="981085"/>
    <lineage>
        <taxon>Eukaryota</taxon>
        <taxon>Viridiplantae</taxon>
        <taxon>Streptophyta</taxon>
        <taxon>Embryophyta</taxon>
        <taxon>Tracheophyta</taxon>
        <taxon>Spermatophyta</taxon>
        <taxon>Magnoliopsida</taxon>
        <taxon>eudicotyledons</taxon>
        <taxon>Gunneridae</taxon>
        <taxon>Pentapetalae</taxon>
        <taxon>rosids</taxon>
        <taxon>fabids</taxon>
        <taxon>Rosales</taxon>
        <taxon>Moraceae</taxon>
        <taxon>Moreae</taxon>
        <taxon>Morus</taxon>
    </lineage>
</organism>
<dbReference type="AlphaFoldDB" id="W9QWK6"/>
<proteinExistence type="predicted"/>
<dbReference type="EMBL" id="KE343883">
    <property type="protein sequence ID" value="EXB44968.1"/>
    <property type="molecule type" value="Genomic_DNA"/>
</dbReference>
<reference evidence="2" key="1">
    <citation type="submission" date="2013-01" db="EMBL/GenBank/DDBJ databases">
        <title>Draft Genome Sequence of a Mulberry Tree, Morus notabilis C.K. Schneid.</title>
        <authorList>
            <person name="He N."/>
            <person name="Zhao S."/>
        </authorList>
    </citation>
    <scope>NUCLEOTIDE SEQUENCE</scope>
</reference>
<accession>W9QWK6</accession>
<gene>
    <name evidence="1" type="ORF">L484_026557</name>
</gene>
<keyword evidence="2" id="KW-1185">Reference proteome</keyword>
<sequence>MLDQVDLFGLFFPSARHVDCTTYSACSNQMLGLFGLFFSISLLRSSARPVRAVLSCRPIWPVQIRCSAYLGCSSPSACSDQVFGLFFPVSLLSRGAFSSRHKNDHLSTI</sequence>